<dbReference type="InterPro" id="IPR043129">
    <property type="entry name" value="ATPase_NBD"/>
</dbReference>
<proteinExistence type="predicted"/>
<dbReference type="PANTHER" id="PTHR30605:SF0">
    <property type="entry name" value="ANHYDRO-N-ACETYLMURAMIC ACID KINASE"/>
    <property type="match status" value="1"/>
</dbReference>
<dbReference type="GO" id="GO:0016301">
    <property type="term" value="F:kinase activity"/>
    <property type="evidence" value="ECO:0007669"/>
    <property type="project" value="UniProtKB-KW"/>
</dbReference>
<accession>A0ABY6G2G0</accession>
<gene>
    <name evidence="1" type="ORF">BRM3_02800</name>
</gene>
<dbReference type="InterPro" id="IPR005338">
    <property type="entry name" value="Anhydro_N_Ac-Mur_kinase"/>
</dbReference>
<sequence>MMSGTSIDAVDTALVDLHRDEDDPGLLHADLLDVREHPWPTDLRGRLLGVLAPATSDVGTWTRLHAEVGDHFAHVAARALDAGGGADLVCCHGQTLFHGVDADGHAWGTLQIGDMSRVAAATGTSVLYDVRSADLARHGHGAPLAPVLDTLLGAGPGSAVLNLGGIANATVTTADGVLAGDLGPANALIDAAVHEATDGALSCDQDGRLARTGQVDRALLEILLADPFFSLPLPRSTGREHFDGDYVARRVREAALAGPGGVAVPDPAGMPTADLVATLTEFTATTVAQALAPHRVDRVIGSGGGMRNPVLVERLEALMAPARLEDSSALGVPPDAKEALLMALLGYLGVHGMPALPLAPDGRTVTGSDAAVVLGALTPPVLPAGLEPRPGSIRRMIVRSPPAPPEDR</sequence>
<dbReference type="Proteomes" id="UP001164305">
    <property type="component" value="Chromosome"/>
</dbReference>
<dbReference type="Gene3D" id="3.30.420.40">
    <property type="match status" value="2"/>
</dbReference>
<evidence type="ECO:0000313" key="2">
    <source>
        <dbReference type="Proteomes" id="UP001164305"/>
    </source>
</evidence>
<reference evidence="1" key="1">
    <citation type="submission" date="2022-10" db="EMBL/GenBank/DDBJ databases">
        <title>Whole-Genome Sequencing of Brachybacterium huguangmaarense BRM-3, Isolated from Betula schmidtii.</title>
        <authorList>
            <person name="Haam D."/>
        </authorList>
    </citation>
    <scope>NUCLEOTIDE SEQUENCE</scope>
    <source>
        <strain evidence="1">BRM-3</strain>
    </source>
</reference>
<dbReference type="SUPFAM" id="SSF53067">
    <property type="entry name" value="Actin-like ATPase domain"/>
    <property type="match status" value="1"/>
</dbReference>
<name>A0ABY6G2G0_9MICO</name>
<dbReference type="Pfam" id="PF03702">
    <property type="entry name" value="AnmK"/>
    <property type="match status" value="1"/>
</dbReference>
<keyword evidence="1" id="KW-0808">Transferase</keyword>
<dbReference type="EMBL" id="CP107020">
    <property type="protein sequence ID" value="UYG17378.1"/>
    <property type="molecule type" value="Genomic_DNA"/>
</dbReference>
<keyword evidence="1" id="KW-0418">Kinase</keyword>
<evidence type="ECO:0000313" key="1">
    <source>
        <dbReference type="EMBL" id="UYG17378.1"/>
    </source>
</evidence>
<keyword evidence="2" id="KW-1185">Reference proteome</keyword>
<organism evidence="1 2">
    <name type="scientific">Brachybacterium huguangmaarense</name>
    <dbReference type="NCBI Taxonomy" id="1652028"/>
    <lineage>
        <taxon>Bacteria</taxon>
        <taxon>Bacillati</taxon>
        <taxon>Actinomycetota</taxon>
        <taxon>Actinomycetes</taxon>
        <taxon>Micrococcales</taxon>
        <taxon>Dermabacteraceae</taxon>
        <taxon>Brachybacterium</taxon>
    </lineage>
</organism>
<dbReference type="PANTHER" id="PTHR30605">
    <property type="entry name" value="ANHYDRO-N-ACETYLMURAMIC ACID KINASE"/>
    <property type="match status" value="1"/>
</dbReference>
<dbReference type="RefSeq" id="WP_263594587.1">
    <property type="nucleotide sequence ID" value="NZ_CP107020.1"/>
</dbReference>
<protein>
    <submittedName>
        <fullName evidence="1">Anhydro-N-acetylmuramic acid kinase</fullName>
    </submittedName>
</protein>